<dbReference type="InterPro" id="IPR005121">
    <property type="entry name" value="Fdx_antiC-bd"/>
</dbReference>
<dbReference type="GO" id="GO:0009328">
    <property type="term" value="C:phenylalanine-tRNA ligase complex"/>
    <property type="evidence" value="ECO:0007669"/>
    <property type="project" value="TreeGrafter"/>
</dbReference>
<evidence type="ECO:0000256" key="10">
    <source>
        <dbReference type="ARBA" id="ARBA00022842"/>
    </source>
</evidence>
<dbReference type="Gene3D" id="3.30.70.380">
    <property type="entry name" value="Ferrodoxin-fold anticodon-binding domain"/>
    <property type="match status" value="1"/>
</dbReference>
<dbReference type="InterPro" id="IPR020825">
    <property type="entry name" value="Phe-tRNA_synthase-like_B3/B4"/>
</dbReference>
<feature type="domain" description="TRNA-binding" evidence="17">
    <location>
        <begin position="39"/>
        <end position="147"/>
    </location>
</feature>
<dbReference type="Pfam" id="PF01588">
    <property type="entry name" value="tRNA_bind"/>
    <property type="match status" value="1"/>
</dbReference>
<keyword evidence="4 15" id="KW-0963">Cytoplasm</keyword>
<dbReference type="PANTHER" id="PTHR10947">
    <property type="entry name" value="PHENYLALANYL-TRNA SYNTHETASE BETA CHAIN AND LEUCINE-RICH REPEAT-CONTAINING PROTEIN 47"/>
    <property type="match status" value="1"/>
</dbReference>
<dbReference type="GO" id="GO:0000287">
    <property type="term" value="F:magnesium ion binding"/>
    <property type="evidence" value="ECO:0007669"/>
    <property type="project" value="UniProtKB-UniRule"/>
</dbReference>
<dbReference type="CDD" id="cd02796">
    <property type="entry name" value="tRNA_bind_bactPheRS"/>
    <property type="match status" value="1"/>
</dbReference>
<evidence type="ECO:0000256" key="2">
    <source>
        <dbReference type="ARBA" id="ARBA00008653"/>
    </source>
</evidence>
<dbReference type="Gene3D" id="2.40.50.140">
    <property type="entry name" value="Nucleic acid-binding proteins"/>
    <property type="match status" value="1"/>
</dbReference>
<keyword evidence="11 16" id="KW-0694">RNA-binding</keyword>
<protein>
    <recommendedName>
        <fullName evidence="15">Phenylalanine--tRNA ligase beta subunit</fullName>
        <ecNumber evidence="15">6.1.1.20</ecNumber>
    </recommendedName>
    <alternativeName>
        <fullName evidence="15">Phenylalanyl-tRNA synthetase beta subunit</fullName>
        <shortName evidence="15">PheRS</shortName>
    </alternativeName>
</protein>
<dbReference type="InterPro" id="IPR002547">
    <property type="entry name" value="tRNA-bd_dom"/>
</dbReference>
<gene>
    <name evidence="15 20" type="primary">pheT</name>
    <name evidence="20" type="ORF">GMPD_20470</name>
    <name evidence="21" type="ORF">M1B72_11895</name>
</gene>
<dbReference type="Gene3D" id="3.30.56.10">
    <property type="match status" value="2"/>
</dbReference>
<evidence type="ECO:0000256" key="3">
    <source>
        <dbReference type="ARBA" id="ARBA00011209"/>
    </source>
</evidence>
<dbReference type="FunFam" id="2.40.50.140:FF:000045">
    <property type="entry name" value="Phenylalanine--tRNA ligase beta subunit"/>
    <property type="match status" value="1"/>
</dbReference>
<dbReference type="InterPro" id="IPR012340">
    <property type="entry name" value="NA-bd_OB-fold"/>
</dbReference>
<dbReference type="EMBL" id="BLXY01000003">
    <property type="protein sequence ID" value="GFO64128.1"/>
    <property type="molecule type" value="Genomic_DNA"/>
</dbReference>
<dbReference type="SUPFAM" id="SSF50249">
    <property type="entry name" value="Nucleic acid-binding proteins"/>
    <property type="match status" value="1"/>
</dbReference>
<keyword evidence="6 15" id="KW-0436">Ligase</keyword>
<dbReference type="EMBL" id="CP096574">
    <property type="protein sequence ID" value="UPU34154.1"/>
    <property type="molecule type" value="Genomic_DNA"/>
</dbReference>
<organism evidence="20 22">
    <name type="scientific">Geomonas paludis</name>
    <dbReference type="NCBI Taxonomy" id="2740185"/>
    <lineage>
        <taxon>Bacteria</taxon>
        <taxon>Pseudomonadati</taxon>
        <taxon>Thermodesulfobacteriota</taxon>
        <taxon>Desulfuromonadia</taxon>
        <taxon>Geobacterales</taxon>
        <taxon>Geobacteraceae</taxon>
        <taxon>Geomonas</taxon>
    </lineage>
</organism>
<evidence type="ECO:0000256" key="14">
    <source>
        <dbReference type="ARBA" id="ARBA00049255"/>
    </source>
</evidence>
<evidence type="ECO:0000256" key="4">
    <source>
        <dbReference type="ARBA" id="ARBA00022490"/>
    </source>
</evidence>
<keyword evidence="8 15" id="KW-0547">Nucleotide-binding</keyword>
<dbReference type="InterPro" id="IPR036690">
    <property type="entry name" value="Fdx_antiC-bd_sf"/>
</dbReference>
<evidence type="ECO:0000313" key="20">
    <source>
        <dbReference type="EMBL" id="GFO64128.1"/>
    </source>
</evidence>
<name>A0A6V8MVB4_9BACT</name>
<comment type="cofactor">
    <cofactor evidence="15">
        <name>Mg(2+)</name>
        <dbReference type="ChEBI" id="CHEBI:18420"/>
    </cofactor>
    <text evidence="15">Binds 2 magnesium ions per tetramer.</text>
</comment>
<feature type="binding site" evidence="15">
    <location>
        <position position="455"/>
    </location>
    <ligand>
        <name>Mg(2+)</name>
        <dbReference type="ChEBI" id="CHEBI:18420"/>
        <note>shared with alpha subunit</note>
    </ligand>
</feature>
<accession>A0A6V8MVB4</accession>
<evidence type="ECO:0000256" key="1">
    <source>
        <dbReference type="ARBA" id="ARBA00004496"/>
    </source>
</evidence>
<dbReference type="Proteomes" id="UP000831485">
    <property type="component" value="Chromosome"/>
</dbReference>
<dbReference type="SUPFAM" id="SSF54991">
    <property type="entry name" value="Anticodon-binding domain of PheRS"/>
    <property type="match status" value="1"/>
</dbReference>
<dbReference type="CDD" id="cd00769">
    <property type="entry name" value="PheRS_beta_core"/>
    <property type="match status" value="1"/>
</dbReference>
<dbReference type="Pfam" id="PF17759">
    <property type="entry name" value="tRNA_synthFbeta"/>
    <property type="match status" value="1"/>
</dbReference>
<comment type="similarity">
    <text evidence="2 15">Belongs to the phenylalanyl-tRNA synthetase beta subunit family. Type 1 subfamily.</text>
</comment>
<keyword evidence="23" id="KW-1185">Reference proteome</keyword>
<dbReference type="Pfam" id="PF03483">
    <property type="entry name" value="B3_4"/>
    <property type="match status" value="1"/>
</dbReference>
<dbReference type="GO" id="GO:0004826">
    <property type="term" value="F:phenylalanine-tRNA ligase activity"/>
    <property type="evidence" value="ECO:0007669"/>
    <property type="project" value="UniProtKB-UniRule"/>
</dbReference>
<feature type="binding site" evidence="15">
    <location>
        <position position="465"/>
    </location>
    <ligand>
        <name>Mg(2+)</name>
        <dbReference type="ChEBI" id="CHEBI:18420"/>
        <note>shared with alpha subunit</note>
    </ligand>
</feature>
<keyword evidence="5 16" id="KW-0820">tRNA-binding</keyword>
<keyword evidence="12 15" id="KW-0648">Protein biosynthesis</keyword>
<feature type="binding site" evidence="15">
    <location>
        <position position="461"/>
    </location>
    <ligand>
        <name>Mg(2+)</name>
        <dbReference type="ChEBI" id="CHEBI:18420"/>
        <note>shared with alpha subunit</note>
    </ligand>
</feature>
<dbReference type="SUPFAM" id="SSF56037">
    <property type="entry name" value="PheT/TilS domain"/>
    <property type="match status" value="1"/>
</dbReference>
<evidence type="ECO:0000256" key="5">
    <source>
        <dbReference type="ARBA" id="ARBA00022555"/>
    </source>
</evidence>
<dbReference type="InterPro" id="IPR033714">
    <property type="entry name" value="tRNA_bind_bactPheRS"/>
</dbReference>
<dbReference type="InterPro" id="IPR009061">
    <property type="entry name" value="DNA-bd_dom_put_sf"/>
</dbReference>
<comment type="subcellular location">
    <subcellularLocation>
        <location evidence="1 15">Cytoplasm</location>
    </subcellularLocation>
</comment>
<evidence type="ECO:0000256" key="6">
    <source>
        <dbReference type="ARBA" id="ARBA00022598"/>
    </source>
</evidence>
<dbReference type="InterPro" id="IPR041616">
    <property type="entry name" value="PheRS_beta_core"/>
</dbReference>
<evidence type="ECO:0000256" key="11">
    <source>
        <dbReference type="ARBA" id="ARBA00022884"/>
    </source>
</evidence>
<evidence type="ECO:0000313" key="22">
    <source>
        <dbReference type="Proteomes" id="UP000568888"/>
    </source>
</evidence>
<feature type="binding site" evidence="15">
    <location>
        <position position="464"/>
    </location>
    <ligand>
        <name>Mg(2+)</name>
        <dbReference type="ChEBI" id="CHEBI:18420"/>
        <note>shared with alpha subunit</note>
    </ligand>
</feature>
<dbReference type="Pfam" id="PF03484">
    <property type="entry name" value="B5"/>
    <property type="match status" value="1"/>
</dbReference>
<dbReference type="Gene3D" id="3.30.930.10">
    <property type="entry name" value="Bira Bifunctional Protein, Domain 2"/>
    <property type="match status" value="1"/>
</dbReference>
<comment type="catalytic activity">
    <reaction evidence="14 15">
        <text>tRNA(Phe) + L-phenylalanine + ATP = L-phenylalanyl-tRNA(Phe) + AMP + diphosphate + H(+)</text>
        <dbReference type="Rhea" id="RHEA:19413"/>
        <dbReference type="Rhea" id="RHEA-COMP:9668"/>
        <dbReference type="Rhea" id="RHEA-COMP:9699"/>
        <dbReference type="ChEBI" id="CHEBI:15378"/>
        <dbReference type="ChEBI" id="CHEBI:30616"/>
        <dbReference type="ChEBI" id="CHEBI:33019"/>
        <dbReference type="ChEBI" id="CHEBI:58095"/>
        <dbReference type="ChEBI" id="CHEBI:78442"/>
        <dbReference type="ChEBI" id="CHEBI:78531"/>
        <dbReference type="ChEBI" id="CHEBI:456215"/>
        <dbReference type="EC" id="6.1.1.20"/>
    </reaction>
</comment>
<reference evidence="21" key="3">
    <citation type="submission" date="2022-04" db="EMBL/GenBank/DDBJ databases">
        <authorList>
            <person name="Liu G."/>
        </authorList>
    </citation>
    <scope>NUCLEOTIDE SEQUENCE</scope>
    <source>
        <strain evidence="21">RG22</strain>
    </source>
</reference>
<dbReference type="SUPFAM" id="SSF55681">
    <property type="entry name" value="Class II aaRS and biotin synthetases"/>
    <property type="match status" value="1"/>
</dbReference>
<evidence type="ECO:0000256" key="15">
    <source>
        <dbReference type="HAMAP-Rule" id="MF_00283"/>
    </source>
</evidence>
<reference evidence="22" key="1">
    <citation type="submission" date="2020-06" db="EMBL/GenBank/DDBJ databases">
        <title>Draft genomic sequecing of Geomonas sp. Red736.</title>
        <authorList>
            <person name="Itoh H."/>
            <person name="Xu Z.X."/>
            <person name="Ushijima N."/>
            <person name="Masuda Y."/>
            <person name="Shiratori Y."/>
            <person name="Senoo K."/>
        </authorList>
    </citation>
    <scope>NUCLEOTIDE SEQUENCE [LARGE SCALE GENOMIC DNA]</scope>
    <source>
        <strain evidence="22">Red736</strain>
    </source>
</reference>
<dbReference type="SMART" id="SM00873">
    <property type="entry name" value="B3_4"/>
    <property type="match status" value="1"/>
</dbReference>
<dbReference type="Proteomes" id="UP000568888">
    <property type="component" value="Unassembled WGS sequence"/>
</dbReference>
<evidence type="ECO:0000313" key="23">
    <source>
        <dbReference type="Proteomes" id="UP000831485"/>
    </source>
</evidence>
<keyword evidence="7 15" id="KW-0479">Metal-binding</keyword>
<dbReference type="FunFam" id="3.30.70.380:FF:000001">
    <property type="entry name" value="Phenylalanine--tRNA ligase beta subunit"/>
    <property type="match status" value="1"/>
</dbReference>
<dbReference type="SMART" id="SM00896">
    <property type="entry name" value="FDX-ACB"/>
    <property type="match status" value="1"/>
</dbReference>
<dbReference type="AlphaFoldDB" id="A0A6V8MVB4"/>
<dbReference type="NCBIfam" id="TIGR00472">
    <property type="entry name" value="pheT_bact"/>
    <property type="match status" value="1"/>
</dbReference>
<proteinExistence type="inferred from homology"/>
<evidence type="ECO:0000259" key="17">
    <source>
        <dbReference type="PROSITE" id="PS50886"/>
    </source>
</evidence>
<dbReference type="SMART" id="SM00874">
    <property type="entry name" value="B5"/>
    <property type="match status" value="1"/>
</dbReference>
<dbReference type="NCBIfam" id="NF045760">
    <property type="entry name" value="YtpR"/>
    <property type="match status" value="1"/>
</dbReference>
<evidence type="ECO:0000256" key="12">
    <source>
        <dbReference type="ARBA" id="ARBA00022917"/>
    </source>
</evidence>
<reference evidence="20" key="2">
    <citation type="journal article" date="2021" name="Int. J. Syst. Evol. Microbiol.">
        <title>Geomonas silvestris sp. nov., Geomonas paludis sp. nov. and Geomonas limicola sp. nov., isolated from terrestrial environments, and emended description of the genus Geomonas.</title>
        <authorList>
            <person name="Itoh H."/>
            <person name="Xu Z."/>
            <person name="Masuda Y."/>
            <person name="Ushijima N."/>
            <person name="Hayakawa C."/>
            <person name="Shiratori Y."/>
            <person name="Senoo K."/>
        </authorList>
    </citation>
    <scope>NUCLEOTIDE SEQUENCE</scope>
    <source>
        <strain evidence="20">Red736</strain>
    </source>
</reference>
<dbReference type="RefSeq" id="WP_183346968.1">
    <property type="nucleotide sequence ID" value="NZ_BLXY01000003.1"/>
</dbReference>
<feature type="domain" description="FDX-ACB" evidence="18">
    <location>
        <begin position="708"/>
        <end position="801"/>
    </location>
</feature>
<dbReference type="InterPro" id="IPR004532">
    <property type="entry name" value="Phe-tRNA-ligase_IIc_bsu_bact"/>
</dbReference>
<dbReference type="GO" id="GO:0006432">
    <property type="term" value="P:phenylalanyl-tRNA aminoacylation"/>
    <property type="evidence" value="ECO:0007669"/>
    <property type="project" value="UniProtKB-UniRule"/>
</dbReference>
<evidence type="ECO:0000256" key="16">
    <source>
        <dbReference type="PROSITE-ProRule" id="PRU00209"/>
    </source>
</evidence>
<evidence type="ECO:0000256" key="13">
    <source>
        <dbReference type="ARBA" id="ARBA00023146"/>
    </source>
</evidence>
<comment type="subunit">
    <text evidence="3 15">Tetramer of two alpha and two beta subunits.</text>
</comment>
<dbReference type="InterPro" id="IPR045864">
    <property type="entry name" value="aa-tRNA-synth_II/BPL/LPL"/>
</dbReference>
<dbReference type="PROSITE" id="PS50886">
    <property type="entry name" value="TRBD"/>
    <property type="match status" value="1"/>
</dbReference>
<dbReference type="InterPro" id="IPR045060">
    <property type="entry name" value="Phe-tRNA-ligase_IIc_bsu"/>
</dbReference>
<sequence length="801" mass="87322">MIVTYNWLKEFVDCDLPPAELSHLLTMLGLEVERMEEVGGGMDDVVVAQVVEKNQHPNADKLSLCKVDNGKEILDVVCGAQNFKAGDKVALAQIGATLPGDFKIKRSKIRGEESCGMLCSEKELALSTESSGIMILPEEFQVGTPLFDALGTKDVIFEIGLTPNRADCLSVVGIAREVAAKLGKKVHYPGLEVNETGAPIADIASVEILAPELCPRYTARHITGCTLADSPAWLANRLMAAGIRAINNIVDVTNYVLLEYGHPLHAFDFKLLAGGKIVVAAAGDGEKFGTLDGQERELTATDLTIRDGEKAVALAGIMGGGNSEIGEGTTEVLLESAYFNPSAIRKTSKRLGIHTESSHRFERGADIAGLTRALDRAAQLIAELSGGKVAKGVIDVYPAPVEPRVISARLSRINAVSGLELSADEVEDIFRRLEFDVAQTAPGVFQVKVPLFRVDLEREIDLVEEVVRLNGFDKVPATLPQASVFSDLPSDAQRLAARVKDLLVAHGLNEVINYSFVAPSSCEKILLPGEDLRSNGMVLLNPISDELSVMRTTMLPGLLDTAVKNISFRTLNLRIFEMRRIYLPVEGEDLPQEPLYVSALLTGRRDPEGWNQGKDEIDFFDVKGIAENLLSELNVGGVNFSTEELDPYYHPGKACRILSGRKVLGSLGELHPTVQENYGIATPLYYLELNFEALLACRKKQGAAQVPSRFPSTFRDIAMLLPRELPVADVISCVNGVKAPELEGVEIFDLYMGGNIASHEKSVAIRVRYGSKERTLTDDEVTRLHQRVIDALQKKLNVSFR</sequence>
<dbReference type="PROSITE" id="PS51447">
    <property type="entry name" value="FDX_ACB"/>
    <property type="match status" value="1"/>
</dbReference>
<evidence type="ECO:0000259" key="19">
    <source>
        <dbReference type="PROSITE" id="PS51483"/>
    </source>
</evidence>
<dbReference type="InterPro" id="IPR005146">
    <property type="entry name" value="B3/B4_tRNA-bd"/>
</dbReference>
<dbReference type="Pfam" id="PF03147">
    <property type="entry name" value="FDX-ACB"/>
    <property type="match status" value="1"/>
</dbReference>
<dbReference type="Gene3D" id="3.50.40.10">
    <property type="entry name" value="Phenylalanyl-trna Synthetase, Chain B, domain 3"/>
    <property type="match status" value="1"/>
</dbReference>
<dbReference type="FunFam" id="3.50.40.10:FF:000001">
    <property type="entry name" value="Phenylalanine--tRNA ligase beta subunit"/>
    <property type="match status" value="1"/>
</dbReference>
<keyword evidence="9 15" id="KW-0067">ATP-binding</keyword>
<evidence type="ECO:0000313" key="21">
    <source>
        <dbReference type="EMBL" id="UPU34154.1"/>
    </source>
</evidence>
<dbReference type="GO" id="GO:0005524">
    <property type="term" value="F:ATP binding"/>
    <property type="evidence" value="ECO:0007669"/>
    <property type="project" value="UniProtKB-UniRule"/>
</dbReference>
<feature type="domain" description="B5" evidence="19">
    <location>
        <begin position="401"/>
        <end position="477"/>
    </location>
</feature>
<keyword evidence="10 15" id="KW-0460">Magnesium</keyword>
<dbReference type="GO" id="GO:0000049">
    <property type="term" value="F:tRNA binding"/>
    <property type="evidence" value="ECO:0007669"/>
    <property type="project" value="UniProtKB-UniRule"/>
</dbReference>
<evidence type="ECO:0000256" key="9">
    <source>
        <dbReference type="ARBA" id="ARBA00022840"/>
    </source>
</evidence>
<evidence type="ECO:0000259" key="18">
    <source>
        <dbReference type="PROSITE" id="PS51447"/>
    </source>
</evidence>
<dbReference type="PROSITE" id="PS51483">
    <property type="entry name" value="B5"/>
    <property type="match status" value="1"/>
</dbReference>
<dbReference type="PANTHER" id="PTHR10947:SF0">
    <property type="entry name" value="PHENYLALANINE--TRNA LIGASE BETA SUBUNIT"/>
    <property type="match status" value="1"/>
</dbReference>
<evidence type="ECO:0000256" key="7">
    <source>
        <dbReference type="ARBA" id="ARBA00022723"/>
    </source>
</evidence>
<dbReference type="InterPro" id="IPR005147">
    <property type="entry name" value="tRNA_synthase_B5-dom"/>
</dbReference>
<evidence type="ECO:0000256" key="8">
    <source>
        <dbReference type="ARBA" id="ARBA00022741"/>
    </source>
</evidence>
<dbReference type="SUPFAM" id="SSF46955">
    <property type="entry name" value="Putative DNA-binding domain"/>
    <property type="match status" value="1"/>
</dbReference>
<dbReference type="EC" id="6.1.1.20" evidence="15"/>
<dbReference type="HAMAP" id="MF_00283">
    <property type="entry name" value="Phe_tRNA_synth_beta1"/>
    <property type="match status" value="1"/>
</dbReference>
<keyword evidence="13 15" id="KW-0030">Aminoacyl-tRNA synthetase</keyword>